<dbReference type="InterPro" id="IPR023198">
    <property type="entry name" value="PGP-like_dom2"/>
</dbReference>
<dbReference type="InParanoid" id="A0A1Y2FW64"/>
<dbReference type="PANTHER" id="PTHR43481">
    <property type="entry name" value="FRUCTOSE-1-PHOSPHATE PHOSPHATASE"/>
    <property type="match status" value="1"/>
</dbReference>
<comment type="caution">
    <text evidence="1">The sequence shown here is derived from an EMBL/GenBank/DDBJ whole genome shotgun (WGS) entry which is preliminary data.</text>
</comment>
<dbReference type="PANTHER" id="PTHR43481:SF4">
    <property type="entry name" value="GLYCEROL-1-PHOSPHATE PHOSPHOHYDROLASE 1-RELATED"/>
    <property type="match status" value="1"/>
</dbReference>
<dbReference type="GO" id="GO:0050308">
    <property type="term" value="F:sugar-phosphatase activity"/>
    <property type="evidence" value="ECO:0007669"/>
    <property type="project" value="TreeGrafter"/>
</dbReference>
<dbReference type="Gene3D" id="1.10.150.240">
    <property type="entry name" value="Putative phosphatase, domain 2"/>
    <property type="match status" value="1"/>
</dbReference>
<dbReference type="OrthoDB" id="40579at2759"/>
<dbReference type="InterPro" id="IPR036412">
    <property type="entry name" value="HAD-like_sf"/>
</dbReference>
<dbReference type="STRING" id="106004.A0A1Y2FW64"/>
<keyword evidence="2" id="KW-1185">Reference proteome</keyword>
<dbReference type="AlphaFoldDB" id="A0A1Y2FW64"/>
<dbReference type="Pfam" id="PF00702">
    <property type="entry name" value="Hydrolase"/>
    <property type="match status" value="1"/>
</dbReference>
<evidence type="ECO:0000313" key="1">
    <source>
        <dbReference type="EMBL" id="ORY87426.1"/>
    </source>
</evidence>
<dbReference type="Proteomes" id="UP000193467">
    <property type="component" value="Unassembled WGS sequence"/>
</dbReference>
<accession>A0A1Y2FW64</accession>
<reference evidence="1 2" key="1">
    <citation type="submission" date="2016-07" db="EMBL/GenBank/DDBJ databases">
        <title>Pervasive Adenine N6-methylation of Active Genes in Fungi.</title>
        <authorList>
            <consortium name="DOE Joint Genome Institute"/>
            <person name="Mondo S.J."/>
            <person name="Dannebaum R.O."/>
            <person name="Kuo R.C."/>
            <person name="Labutti K."/>
            <person name="Haridas S."/>
            <person name="Kuo A."/>
            <person name="Salamov A."/>
            <person name="Ahrendt S.R."/>
            <person name="Lipzen A."/>
            <person name="Sullivan W."/>
            <person name="Andreopoulos W.B."/>
            <person name="Clum A."/>
            <person name="Lindquist E."/>
            <person name="Daum C."/>
            <person name="Ramamoorthy G.K."/>
            <person name="Gryganskyi A."/>
            <person name="Culley D."/>
            <person name="Magnuson J.K."/>
            <person name="James T.Y."/>
            <person name="O'Malley M.A."/>
            <person name="Stajich J.E."/>
            <person name="Spatafora J.W."/>
            <person name="Visel A."/>
            <person name="Grigoriev I.V."/>
        </authorList>
    </citation>
    <scope>NUCLEOTIDE SEQUENCE [LARGE SCALE GENOMIC DNA]</scope>
    <source>
        <strain evidence="1 2">62-1032</strain>
    </source>
</reference>
<protein>
    <submittedName>
        <fullName evidence="1">HAD-like domain-containing protein</fullName>
    </submittedName>
</protein>
<dbReference type="InterPro" id="IPR023214">
    <property type="entry name" value="HAD_sf"/>
</dbReference>
<proteinExistence type="predicted"/>
<dbReference type="SFLD" id="SFLDS00003">
    <property type="entry name" value="Haloacid_Dehalogenase"/>
    <property type="match status" value="1"/>
</dbReference>
<dbReference type="SFLD" id="SFLDG01129">
    <property type="entry name" value="C1.5:_HAD__Beta-PGM__Phosphata"/>
    <property type="match status" value="1"/>
</dbReference>
<dbReference type="SUPFAM" id="SSF56784">
    <property type="entry name" value="HAD-like"/>
    <property type="match status" value="1"/>
</dbReference>
<evidence type="ECO:0000313" key="2">
    <source>
        <dbReference type="Proteomes" id="UP000193467"/>
    </source>
</evidence>
<dbReference type="Gene3D" id="3.40.50.1000">
    <property type="entry name" value="HAD superfamily/HAD-like"/>
    <property type="match status" value="1"/>
</dbReference>
<dbReference type="InterPro" id="IPR051806">
    <property type="entry name" value="HAD-like_SPP"/>
</dbReference>
<organism evidence="1 2">
    <name type="scientific">Leucosporidium creatinivorum</name>
    <dbReference type="NCBI Taxonomy" id="106004"/>
    <lineage>
        <taxon>Eukaryota</taxon>
        <taxon>Fungi</taxon>
        <taxon>Dikarya</taxon>
        <taxon>Basidiomycota</taxon>
        <taxon>Pucciniomycotina</taxon>
        <taxon>Microbotryomycetes</taxon>
        <taxon>Leucosporidiales</taxon>
        <taxon>Leucosporidium</taxon>
    </lineage>
</organism>
<name>A0A1Y2FW64_9BASI</name>
<dbReference type="EMBL" id="MCGR01000013">
    <property type="protein sequence ID" value="ORY87426.1"/>
    <property type="molecule type" value="Genomic_DNA"/>
</dbReference>
<sequence length="259" mass="27660">MPVEFTVDAILSDMDGTLVDSTPAVEGALSKWARLQGVEPEFFFSHSHGVRTRDNIKRFQTVPVPGSSLTEEELDDAAREIEYAIAEEGRLLSEAGGRGITRLPGVDKFLGALQLGGARWGIVTSATIIYASSALTTSGVGKEPPAVPFLVTADLVKHGKPHPEPYLAGLEQLKKLGGAPIDPKRVLVLEDAPSGLASGLAAGCQTLAVCTGQTRERIRATPATYRTVDFNRVEVVSASPEGITLRIKTLEEEDAEEQQ</sequence>
<gene>
    <name evidence="1" type="ORF">BCR35DRAFT_277301</name>
</gene>